<dbReference type="AlphaFoldDB" id="B2IJI1"/>
<dbReference type="HOGENOM" id="CLU_1902586_0_0_5"/>
<dbReference type="EMBL" id="CP001016">
    <property type="protein sequence ID" value="ACB96294.1"/>
    <property type="molecule type" value="Genomic_DNA"/>
</dbReference>
<feature type="compositionally biased region" description="Low complexity" evidence="1">
    <location>
        <begin position="51"/>
        <end position="71"/>
    </location>
</feature>
<dbReference type="KEGG" id="bid:Bind_2722"/>
<evidence type="ECO:0000256" key="1">
    <source>
        <dbReference type="SAM" id="MobiDB-lite"/>
    </source>
</evidence>
<organism evidence="2 3">
    <name type="scientific">Beijerinckia indica subsp. indica (strain ATCC 9039 / DSM 1715 / NCIMB 8712)</name>
    <dbReference type="NCBI Taxonomy" id="395963"/>
    <lineage>
        <taxon>Bacteria</taxon>
        <taxon>Pseudomonadati</taxon>
        <taxon>Pseudomonadota</taxon>
        <taxon>Alphaproteobacteria</taxon>
        <taxon>Hyphomicrobiales</taxon>
        <taxon>Beijerinckiaceae</taxon>
        <taxon>Beijerinckia</taxon>
    </lineage>
</organism>
<evidence type="ECO:0000313" key="3">
    <source>
        <dbReference type="Proteomes" id="UP000001695"/>
    </source>
</evidence>
<evidence type="ECO:0000313" key="2">
    <source>
        <dbReference type="EMBL" id="ACB96294.1"/>
    </source>
</evidence>
<reference evidence="2 3" key="2">
    <citation type="journal article" date="2010" name="J. Bacteriol.">
        <title>Complete genome sequence of Beijerinckia indica subsp. indica.</title>
        <authorList>
            <person name="Tamas I."/>
            <person name="Dedysh S.N."/>
            <person name="Liesack W."/>
            <person name="Stott M.B."/>
            <person name="Alam M."/>
            <person name="Murrell J.C."/>
            <person name="Dunfield P.F."/>
        </authorList>
    </citation>
    <scope>NUCLEOTIDE SEQUENCE [LARGE SCALE GENOMIC DNA]</scope>
    <source>
        <strain evidence="3">ATCC 9039 / DSM 1715 / NCIMB 8712</strain>
    </source>
</reference>
<feature type="region of interest" description="Disordered" evidence="1">
    <location>
        <begin position="51"/>
        <end position="74"/>
    </location>
</feature>
<dbReference type="Proteomes" id="UP000001695">
    <property type="component" value="Chromosome"/>
</dbReference>
<dbReference type="RefSeq" id="WP_012385645.1">
    <property type="nucleotide sequence ID" value="NC_010581.1"/>
</dbReference>
<proteinExistence type="predicted"/>
<dbReference type="OrthoDB" id="9845463at2"/>
<dbReference type="eggNOG" id="ENOG5032U3Q">
    <property type="taxonomic scope" value="Bacteria"/>
</dbReference>
<keyword evidence="3" id="KW-1185">Reference proteome</keyword>
<accession>B2IJI1</accession>
<gene>
    <name evidence="2" type="ordered locus">Bind_2722</name>
</gene>
<sequence>MKPIDQIRQEIASLEARIDKLRSVEDVLSTLEGGKALRRGRRAATPEKILPKAAAKPAAKTATKAPVTKAPSGVREGSIGEAVLDLLKAQGALPRADIENAIRSDRDVGKQSISVSLQRLRKAGKVTLKDNQWALKKR</sequence>
<name>B2IJI1_BEII9</name>
<reference evidence="3" key="1">
    <citation type="submission" date="2008-03" db="EMBL/GenBank/DDBJ databases">
        <title>Complete sequence of chromosome of Beijerinckia indica subsp. indica ATCC 9039.</title>
        <authorList>
            <consortium name="US DOE Joint Genome Institute"/>
            <person name="Copeland A."/>
            <person name="Lucas S."/>
            <person name="Lapidus A."/>
            <person name="Glavina del Rio T."/>
            <person name="Dalin E."/>
            <person name="Tice H."/>
            <person name="Bruce D."/>
            <person name="Goodwin L."/>
            <person name="Pitluck S."/>
            <person name="LaButti K."/>
            <person name="Schmutz J."/>
            <person name="Larimer F."/>
            <person name="Land M."/>
            <person name="Hauser L."/>
            <person name="Kyrpides N."/>
            <person name="Mikhailova N."/>
            <person name="Dunfield P.F."/>
            <person name="Dedysh S.N."/>
            <person name="Liesack W."/>
            <person name="Saw J.H."/>
            <person name="Alam M."/>
            <person name="Chen Y."/>
            <person name="Murrell J.C."/>
            <person name="Richardson P."/>
        </authorList>
    </citation>
    <scope>NUCLEOTIDE SEQUENCE [LARGE SCALE GENOMIC DNA]</scope>
    <source>
        <strain evidence="3">ATCC 9039 / DSM 1715 / NCIMB 8712</strain>
    </source>
</reference>
<protein>
    <submittedName>
        <fullName evidence="2">Uncharacterized protein</fullName>
    </submittedName>
</protein>